<dbReference type="Pfam" id="PF04695">
    <property type="entry name" value="Pex14_N"/>
    <property type="match status" value="1"/>
</dbReference>
<evidence type="ECO:0000313" key="3">
    <source>
        <dbReference type="EMBL" id="EGR29581.1"/>
    </source>
</evidence>
<dbReference type="Proteomes" id="UP000008983">
    <property type="component" value="Unassembled WGS sequence"/>
</dbReference>
<dbReference type="InterPro" id="IPR001611">
    <property type="entry name" value="Leu-rich_rpt"/>
</dbReference>
<dbReference type="InParanoid" id="G0QYW6"/>
<keyword evidence="3" id="KW-0378">Hydrolase</keyword>
<dbReference type="InterPro" id="IPR032675">
    <property type="entry name" value="LRR_dom_sf"/>
</dbReference>
<evidence type="ECO:0000313" key="4">
    <source>
        <dbReference type="Proteomes" id="UP000008983"/>
    </source>
</evidence>
<accession>G0QYW6</accession>
<proteinExistence type="predicted"/>
<dbReference type="EMBL" id="GL984131">
    <property type="protein sequence ID" value="EGR29581.1"/>
    <property type="molecule type" value="Genomic_DNA"/>
</dbReference>
<keyword evidence="4" id="KW-1185">Reference proteome</keyword>
<dbReference type="AlphaFoldDB" id="G0QYW6"/>
<dbReference type="Gene3D" id="1.10.10.10">
    <property type="entry name" value="Winged helix-like DNA-binding domain superfamily/Winged helix DNA-binding domain"/>
    <property type="match status" value="1"/>
</dbReference>
<sequence>MGNNASKKEEELKKQKELEEKKRDNEDKQKAEQQKQIDIAVRFLAQPSVQKTPEIEKRIFLRKKGLQQKLLIAKQQGFLSLRNENIEELNPEIFDIDKCLKLQSLTLRNNNISLIPKSITNLQNLKIFIIQGNNLDQETVEIMKNKGIQGLFQYLKETY</sequence>
<dbReference type="InterPro" id="IPR036388">
    <property type="entry name" value="WH-like_DNA-bd_sf"/>
</dbReference>
<dbReference type="InterPro" id="IPR006785">
    <property type="entry name" value="Pex14_N"/>
</dbReference>
<evidence type="ECO:0000256" key="1">
    <source>
        <dbReference type="SAM" id="MobiDB-lite"/>
    </source>
</evidence>
<gene>
    <name evidence="3" type="ORF">IMG5_152920</name>
</gene>
<dbReference type="EC" id="3.1.3.16" evidence="3"/>
<organism evidence="3 4">
    <name type="scientific">Ichthyophthirius multifiliis</name>
    <name type="common">White spot disease agent</name>
    <name type="synonym">Ich</name>
    <dbReference type="NCBI Taxonomy" id="5932"/>
    <lineage>
        <taxon>Eukaryota</taxon>
        <taxon>Sar</taxon>
        <taxon>Alveolata</taxon>
        <taxon>Ciliophora</taxon>
        <taxon>Intramacronucleata</taxon>
        <taxon>Oligohymenophorea</taxon>
        <taxon>Hymenostomatida</taxon>
        <taxon>Ophryoglenina</taxon>
        <taxon>Ichthyophthirius</taxon>
    </lineage>
</organism>
<dbReference type="GO" id="GO:0004722">
    <property type="term" value="F:protein serine/threonine phosphatase activity"/>
    <property type="evidence" value="ECO:0007669"/>
    <property type="project" value="UniProtKB-EC"/>
</dbReference>
<dbReference type="Gene3D" id="3.80.10.10">
    <property type="entry name" value="Ribonuclease Inhibitor"/>
    <property type="match status" value="1"/>
</dbReference>
<dbReference type="GeneID" id="14905684"/>
<name>G0QYW6_ICHMU</name>
<feature type="region of interest" description="Disordered" evidence="1">
    <location>
        <begin position="1"/>
        <end position="33"/>
    </location>
</feature>
<feature type="domain" description="Peroxisome membrane anchor protein Pex14p N-terminal" evidence="2">
    <location>
        <begin position="33"/>
        <end position="68"/>
    </location>
</feature>
<evidence type="ECO:0000259" key="2">
    <source>
        <dbReference type="Pfam" id="PF04695"/>
    </source>
</evidence>
<dbReference type="OrthoDB" id="2021138at2759"/>
<reference evidence="3 4" key="1">
    <citation type="submission" date="2011-07" db="EMBL/GenBank/DDBJ databases">
        <authorList>
            <person name="Coyne R."/>
            <person name="Brami D."/>
            <person name="Johnson J."/>
            <person name="Hostetler J."/>
            <person name="Hannick L."/>
            <person name="Clark T."/>
            <person name="Cassidy-Hanley D."/>
            <person name="Inman J."/>
        </authorList>
    </citation>
    <scope>NUCLEOTIDE SEQUENCE [LARGE SCALE GENOMIC DNA]</scope>
    <source>
        <strain evidence="3 4">G5</strain>
    </source>
</reference>
<dbReference type="SUPFAM" id="SSF52058">
    <property type="entry name" value="L domain-like"/>
    <property type="match status" value="1"/>
</dbReference>
<dbReference type="PROSITE" id="PS51450">
    <property type="entry name" value="LRR"/>
    <property type="match status" value="1"/>
</dbReference>
<dbReference type="RefSeq" id="XP_004030817.1">
    <property type="nucleotide sequence ID" value="XM_004030769.1"/>
</dbReference>
<protein>
    <submittedName>
        <fullName evidence="3">Leucine rich repeat protein</fullName>
        <ecNumber evidence="3">3.1.3.16</ecNumber>
    </submittedName>
</protein>